<evidence type="ECO:0000256" key="4">
    <source>
        <dbReference type="ARBA" id="ARBA00022741"/>
    </source>
</evidence>
<protein>
    <recommendedName>
        <fullName evidence="1">non-specific serine/threonine protein kinase</fullName>
        <ecNumber evidence="1">2.7.11.1</ecNumber>
    </recommendedName>
</protein>
<evidence type="ECO:0000259" key="11">
    <source>
        <dbReference type="PROSITE" id="PS50011"/>
    </source>
</evidence>
<proteinExistence type="predicted"/>
<keyword evidence="10" id="KW-0812">Transmembrane</keyword>
<dbReference type="GO" id="GO:0004674">
    <property type="term" value="F:protein serine/threonine kinase activity"/>
    <property type="evidence" value="ECO:0007669"/>
    <property type="project" value="UniProtKB-KW"/>
</dbReference>
<dbReference type="CDD" id="cd14014">
    <property type="entry name" value="STKc_PknB_like"/>
    <property type="match status" value="1"/>
</dbReference>
<dbReference type="Proteomes" id="UP000323569">
    <property type="component" value="Unassembled WGS sequence"/>
</dbReference>
<dbReference type="SMART" id="SM00220">
    <property type="entry name" value="S_TKc"/>
    <property type="match status" value="1"/>
</dbReference>
<keyword evidence="10" id="KW-1133">Transmembrane helix</keyword>
<keyword evidence="5 12" id="KW-0418">Kinase</keyword>
<dbReference type="InterPro" id="IPR000719">
    <property type="entry name" value="Prot_kinase_dom"/>
</dbReference>
<evidence type="ECO:0000256" key="1">
    <source>
        <dbReference type="ARBA" id="ARBA00012513"/>
    </source>
</evidence>
<dbReference type="Pfam" id="PF00069">
    <property type="entry name" value="Pkinase"/>
    <property type="match status" value="1"/>
</dbReference>
<dbReference type="InterPro" id="IPR011009">
    <property type="entry name" value="Kinase-like_dom_sf"/>
</dbReference>
<evidence type="ECO:0000256" key="5">
    <source>
        <dbReference type="ARBA" id="ARBA00022777"/>
    </source>
</evidence>
<dbReference type="AlphaFoldDB" id="A0A5A5R1L9"/>
<feature type="region of interest" description="Disordered" evidence="9">
    <location>
        <begin position="337"/>
        <end position="395"/>
    </location>
</feature>
<dbReference type="Gene3D" id="1.10.510.10">
    <property type="entry name" value="Transferase(Phosphotransferase) domain 1"/>
    <property type="match status" value="1"/>
</dbReference>
<feature type="domain" description="Protein kinase" evidence="11">
    <location>
        <begin position="10"/>
        <end position="277"/>
    </location>
</feature>
<dbReference type="PROSITE" id="PS50011">
    <property type="entry name" value="PROTEIN_KINASE_DOM"/>
    <property type="match status" value="1"/>
</dbReference>
<keyword evidence="4" id="KW-0547">Nucleotide-binding</keyword>
<feature type="compositionally biased region" description="Basic and acidic residues" evidence="9">
    <location>
        <begin position="345"/>
        <end position="362"/>
    </location>
</feature>
<sequence>MRQSLLANRYRIIRQLASGGFGDTFLAEDTHLPSGRTCVIKQLRPMHNNPQVYQLVKERFQREAVILEDLGNSHDQIPTLFAYFEDQGQFYLVQEYIQGQTLSSLVKSQGKQEETFVKRILLKLLVLLEYIQSKRIIHRDIKPDNIIIRHHDQMPILIDFGAIKEAIGTVMSPRGNSTSSIVIGTPGFMPPEQSIGRPVFSSDLYALGLTAIYLLTGRIPEELETEPLTGEIIWRQYALNVSPTLANAIDKAIKSQANQRFTTAQMMRQALQGQPRVTPTELSFPSSQQGNVILKNDWIKITIAAVTIGITFLAGWTFFSKKQQQKLEERISEIQSEQTNQAKQQEQELAERQRQLDEKQRQLEQNQEELAEKQRQLQQEKLKPTETIPSSSEQTSLIWRSQSNLTTIANLNKICFGSSTLSLVETVFGYGKPPFTGTITIPAPQTEGCTTGDTLQGNFNLSGNAGNCVGTVKITWKNNDNAFIQWNITNLGLACPVATSNWQVNTYPVKL</sequence>
<keyword evidence="6" id="KW-0067">ATP-binding</keyword>
<gene>
    <name evidence="12" type="primary">spkC_2</name>
    <name evidence="12" type="ORF">MiYa_01395</name>
</gene>
<keyword evidence="3 12" id="KW-0808">Transferase</keyword>
<evidence type="ECO:0000256" key="7">
    <source>
        <dbReference type="ARBA" id="ARBA00047899"/>
    </source>
</evidence>
<organism evidence="12 13">
    <name type="scientific">Microcystis aeruginosa NIES-2519</name>
    <dbReference type="NCBI Taxonomy" id="2303981"/>
    <lineage>
        <taxon>Bacteria</taxon>
        <taxon>Bacillati</taxon>
        <taxon>Cyanobacteriota</taxon>
        <taxon>Cyanophyceae</taxon>
        <taxon>Oscillatoriophycideae</taxon>
        <taxon>Chroococcales</taxon>
        <taxon>Microcystaceae</taxon>
        <taxon>Microcystis</taxon>
    </lineage>
</organism>
<dbReference type="PANTHER" id="PTHR24363">
    <property type="entry name" value="SERINE/THREONINE PROTEIN KINASE"/>
    <property type="match status" value="1"/>
</dbReference>
<evidence type="ECO:0000256" key="2">
    <source>
        <dbReference type="ARBA" id="ARBA00022527"/>
    </source>
</evidence>
<evidence type="ECO:0000256" key="3">
    <source>
        <dbReference type="ARBA" id="ARBA00022679"/>
    </source>
</evidence>
<evidence type="ECO:0000256" key="6">
    <source>
        <dbReference type="ARBA" id="ARBA00022840"/>
    </source>
</evidence>
<feature type="compositionally biased region" description="Basic and acidic residues" evidence="9">
    <location>
        <begin position="370"/>
        <end position="384"/>
    </location>
</feature>
<evidence type="ECO:0000313" key="13">
    <source>
        <dbReference type="Proteomes" id="UP000323569"/>
    </source>
</evidence>
<name>A0A5A5R1L9_MICAE</name>
<dbReference type="EC" id="2.7.11.1" evidence="1"/>
<keyword evidence="10" id="KW-0472">Membrane</keyword>
<comment type="caution">
    <text evidence="12">The sequence shown here is derived from an EMBL/GenBank/DDBJ whole genome shotgun (WGS) entry which is preliminary data.</text>
</comment>
<feature type="transmembrane region" description="Helical" evidence="10">
    <location>
        <begin position="298"/>
        <end position="319"/>
    </location>
</feature>
<comment type="catalytic activity">
    <reaction evidence="8">
        <text>L-seryl-[protein] + ATP = O-phospho-L-seryl-[protein] + ADP + H(+)</text>
        <dbReference type="Rhea" id="RHEA:17989"/>
        <dbReference type="Rhea" id="RHEA-COMP:9863"/>
        <dbReference type="Rhea" id="RHEA-COMP:11604"/>
        <dbReference type="ChEBI" id="CHEBI:15378"/>
        <dbReference type="ChEBI" id="CHEBI:29999"/>
        <dbReference type="ChEBI" id="CHEBI:30616"/>
        <dbReference type="ChEBI" id="CHEBI:83421"/>
        <dbReference type="ChEBI" id="CHEBI:456216"/>
        <dbReference type="EC" id="2.7.11.1"/>
    </reaction>
</comment>
<dbReference type="GO" id="GO:0005524">
    <property type="term" value="F:ATP binding"/>
    <property type="evidence" value="ECO:0007669"/>
    <property type="project" value="UniProtKB-KW"/>
</dbReference>
<comment type="catalytic activity">
    <reaction evidence="7">
        <text>L-threonyl-[protein] + ATP = O-phospho-L-threonyl-[protein] + ADP + H(+)</text>
        <dbReference type="Rhea" id="RHEA:46608"/>
        <dbReference type="Rhea" id="RHEA-COMP:11060"/>
        <dbReference type="Rhea" id="RHEA-COMP:11605"/>
        <dbReference type="ChEBI" id="CHEBI:15378"/>
        <dbReference type="ChEBI" id="CHEBI:30013"/>
        <dbReference type="ChEBI" id="CHEBI:30616"/>
        <dbReference type="ChEBI" id="CHEBI:61977"/>
        <dbReference type="ChEBI" id="CHEBI:456216"/>
        <dbReference type="EC" id="2.7.11.1"/>
    </reaction>
</comment>
<evidence type="ECO:0000256" key="10">
    <source>
        <dbReference type="SAM" id="Phobius"/>
    </source>
</evidence>
<evidence type="ECO:0000313" key="12">
    <source>
        <dbReference type="EMBL" id="GCA69864.1"/>
    </source>
</evidence>
<accession>A0A5A5R1L9</accession>
<dbReference type="SUPFAM" id="SSF56112">
    <property type="entry name" value="Protein kinase-like (PK-like)"/>
    <property type="match status" value="1"/>
</dbReference>
<evidence type="ECO:0000256" key="8">
    <source>
        <dbReference type="ARBA" id="ARBA00048679"/>
    </source>
</evidence>
<evidence type="ECO:0000256" key="9">
    <source>
        <dbReference type="SAM" id="MobiDB-lite"/>
    </source>
</evidence>
<reference evidence="12 13" key="1">
    <citation type="submission" date="2018-09" db="EMBL/GenBank/DDBJ databases">
        <title>Evolutionary history of phycoerythrin pigmentation in the water bloom-forming cyanobacterium Microcystis aeruginosa.</title>
        <authorList>
            <person name="Tanabe Y."/>
            <person name="Tanabe Y."/>
            <person name="Yamaguchi H."/>
        </authorList>
    </citation>
    <scope>NUCLEOTIDE SEQUENCE [LARGE SCALE GENOMIC DNA]</scope>
    <source>
        <strain evidence="12 13">NIES-2519</strain>
    </source>
</reference>
<dbReference type="PROSITE" id="PS00108">
    <property type="entry name" value="PROTEIN_KINASE_ST"/>
    <property type="match status" value="1"/>
</dbReference>
<dbReference type="PANTHER" id="PTHR24363:SF0">
    <property type="entry name" value="SERINE_THREONINE KINASE LIKE DOMAIN CONTAINING 1"/>
    <property type="match status" value="1"/>
</dbReference>
<dbReference type="GO" id="GO:0106310">
    <property type="term" value="F:protein serine kinase activity"/>
    <property type="evidence" value="ECO:0007669"/>
    <property type="project" value="RHEA"/>
</dbReference>
<keyword evidence="2" id="KW-0723">Serine/threonine-protein kinase</keyword>
<dbReference type="EMBL" id="BHVO01000016">
    <property type="protein sequence ID" value="GCA69864.1"/>
    <property type="molecule type" value="Genomic_DNA"/>
</dbReference>
<dbReference type="InterPro" id="IPR008271">
    <property type="entry name" value="Ser/Thr_kinase_AS"/>
</dbReference>